<proteinExistence type="predicted"/>
<gene>
    <name evidence="3" type="ORF">KUF71_021321</name>
</gene>
<comment type="caution">
    <text evidence="3">The sequence shown here is derived from an EMBL/GenBank/DDBJ whole genome shotgun (WGS) entry which is preliminary data.</text>
</comment>
<feature type="compositionally biased region" description="Basic and acidic residues" evidence="1">
    <location>
        <begin position="155"/>
        <end position="173"/>
    </location>
</feature>
<feature type="domain" description="BEN" evidence="2">
    <location>
        <begin position="404"/>
        <end position="509"/>
    </location>
</feature>
<feature type="region of interest" description="Disordered" evidence="1">
    <location>
        <begin position="79"/>
        <end position="376"/>
    </location>
</feature>
<protein>
    <submittedName>
        <fullName evidence="3">Halomucin</fullName>
    </submittedName>
</protein>
<evidence type="ECO:0000313" key="4">
    <source>
        <dbReference type="Proteomes" id="UP001219518"/>
    </source>
</evidence>
<reference evidence="3" key="1">
    <citation type="submission" date="2021-07" db="EMBL/GenBank/DDBJ databases">
        <authorList>
            <person name="Catto M.A."/>
            <person name="Jacobson A."/>
            <person name="Kennedy G."/>
            <person name="Labadie P."/>
            <person name="Hunt B.G."/>
            <person name="Srinivasan R."/>
        </authorList>
    </citation>
    <scope>NUCLEOTIDE SEQUENCE</scope>
    <source>
        <strain evidence="3">PL_HMW_Pooled</strain>
        <tissue evidence="3">Head</tissue>
    </source>
</reference>
<organism evidence="3 4">
    <name type="scientific">Frankliniella fusca</name>
    <dbReference type="NCBI Taxonomy" id="407009"/>
    <lineage>
        <taxon>Eukaryota</taxon>
        <taxon>Metazoa</taxon>
        <taxon>Ecdysozoa</taxon>
        <taxon>Arthropoda</taxon>
        <taxon>Hexapoda</taxon>
        <taxon>Insecta</taxon>
        <taxon>Pterygota</taxon>
        <taxon>Neoptera</taxon>
        <taxon>Paraneoptera</taxon>
        <taxon>Thysanoptera</taxon>
        <taxon>Terebrantia</taxon>
        <taxon>Thripoidea</taxon>
        <taxon>Thripidae</taxon>
        <taxon>Frankliniella</taxon>
    </lineage>
</organism>
<evidence type="ECO:0000256" key="1">
    <source>
        <dbReference type="SAM" id="MobiDB-lite"/>
    </source>
</evidence>
<evidence type="ECO:0000313" key="3">
    <source>
        <dbReference type="EMBL" id="KAK3911660.1"/>
    </source>
</evidence>
<dbReference type="AlphaFoldDB" id="A0AAE1L9W2"/>
<feature type="compositionally biased region" description="Basic and acidic residues" evidence="1">
    <location>
        <begin position="291"/>
        <end position="327"/>
    </location>
</feature>
<dbReference type="InterPro" id="IPR018379">
    <property type="entry name" value="BEN_domain"/>
</dbReference>
<sequence length="518" mass="58122">MAEEIDEVKWLIVWCDDDSSFSLIDKEDSYCDEEHLSEGDKIKFTFNDKEYDGVVRALGGDSDYDDLVIKLKELNAGNKKKDSSFHADQPRKNRGGSKFVEAVNALKPVKRQAGSKGATKAITKIKSECVDTDDQSGQSSSTTSPESSPPPESTTSDHSKRAANEKRKGKENDVQALKKIRSDIPLKKTPRLPIMGSHSFSTPQTTSESHVNWVSVVKSDERGPKENEEEFKVDSGRKEKYKNKTKRKDELKVSSSEDSCEESGKEDDGKKPLYKNRKGGKLSSSDESSEEKDKNNIKKAKKDKDKDDSSEESRKEDKGKKQSENNGKKRGKLSSSDESSDEEMKRDKTKEHKKKDQNINKKAKKDKKKVQKEAEDELDFPVMRCSADDNGVEEISGKSKELANKKIYVTSESLHKAKAAKNASIFSKSLLESVFTDEALYRCSVSGGEYRAAGRAKISRKPALPATIISIIIDVALHRQQMKKWSPPLTKKDILGALRQKLVDIRPRLKKLFEEKST</sequence>
<dbReference type="GO" id="GO:0003677">
    <property type="term" value="F:DNA binding"/>
    <property type="evidence" value="ECO:0007669"/>
    <property type="project" value="InterPro"/>
</dbReference>
<reference evidence="3" key="2">
    <citation type="journal article" date="2023" name="BMC Genomics">
        <title>Pest status, molecular evolution, and epigenetic factors derived from the genome assembly of Frankliniella fusca, a thysanopteran phytovirus vector.</title>
        <authorList>
            <person name="Catto M.A."/>
            <person name="Labadie P.E."/>
            <person name="Jacobson A.L."/>
            <person name="Kennedy G.G."/>
            <person name="Srinivasan R."/>
            <person name="Hunt B.G."/>
        </authorList>
    </citation>
    <scope>NUCLEOTIDE SEQUENCE</scope>
    <source>
        <strain evidence="3">PL_HMW_Pooled</strain>
    </source>
</reference>
<dbReference type="Proteomes" id="UP001219518">
    <property type="component" value="Unassembled WGS sequence"/>
</dbReference>
<accession>A0AAE1L9W2</accession>
<feature type="compositionally biased region" description="Basic and acidic residues" evidence="1">
    <location>
        <begin position="79"/>
        <end position="91"/>
    </location>
</feature>
<feature type="compositionally biased region" description="Basic and acidic residues" evidence="1">
    <location>
        <begin position="218"/>
        <end position="238"/>
    </location>
</feature>
<feature type="compositionally biased region" description="Basic and acidic residues" evidence="1">
    <location>
        <begin position="342"/>
        <end position="359"/>
    </location>
</feature>
<name>A0AAE1L9W2_9NEOP</name>
<feature type="compositionally biased region" description="Basic residues" evidence="1">
    <location>
        <begin position="360"/>
        <end position="370"/>
    </location>
</feature>
<dbReference type="PROSITE" id="PS51457">
    <property type="entry name" value="BEN"/>
    <property type="match status" value="1"/>
</dbReference>
<feature type="compositionally biased region" description="Polar residues" evidence="1">
    <location>
        <begin position="198"/>
        <end position="212"/>
    </location>
</feature>
<dbReference type="Gene3D" id="1.10.10.2590">
    <property type="entry name" value="BEN domain"/>
    <property type="match status" value="1"/>
</dbReference>
<dbReference type="EMBL" id="JAHWGI010000284">
    <property type="protein sequence ID" value="KAK3911660.1"/>
    <property type="molecule type" value="Genomic_DNA"/>
</dbReference>
<keyword evidence="4" id="KW-1185">Reference proteome</keyword>
<evidence type="ECO:0000259" key="2">
    <source>
        <dbReference type="PROSITE" id="PS51457"/>
    </source>
</evidence>
<feature type="compositionally biased region" description="Basic and acidic residues" evidence="1">
    <location>
        <begin position="262"/>
        <end position="271"/>
    </location>
</feature>